<gene>
    <name evidence="8" type="ORF">C5Y96_14930</name>
</gene>
<dbReference type="GO" id="GO:0004674">
    <property type="term" value="F:protein serine/threonine kinase activity"/>
    <property type="evidence" value="ECO:0007669"/>
    <property type="project" value="UniProtKB-KW"/>
</dbReference>
<keyword evidence="6" id="KW-1133">Transmembrane helix</keyword>
<evidence type="ECO:0000256" key="3">
    <source>
        <dbReference type="ARBA" id="ARBA00022741"/>
    </source>
</evidence>
<feature type="domain" description="Protein kinase" evidence="7">
    <location>
        <begin position="1"/>
        <end position="279"/>
    </location>
</feature>
<dbReference type="EMBL" id="PUIA01000038">
    <property type="protein sequence ID" value="PQO30750.1"/>
    <property type="molecule type" value="Genomic_DNA"/>
</dbReference>
<sequence length="563" mass="62746">MVSGAEGHKKCETIPGNGVGQGSLVGGRFRIVRCVSPLLYHAHDQKRDRPVWLRLCHGSRVLNESKVDGGQQLKQAKVMGDRASQVLKVGKVAANCFVASEFVEGQFLDEVLNHRLFSTEEAVTLVRSLLPILQFGHQQGLIHRGISPESIILTVQKRLLLMEYGVDSRWKIGSGNRSLHAYHAPEQVKEDESGIGPATDVYCIGVLLYELLTGTVPFKCAHDEVLDELIVTRNPTPVRLLAPEVPPGLERIVNRCLAKDPHQRFSSLADLRKSLEEYAAEKSQQSTVVSNQEKPKKRSLRIVISSVLLLAVMPIAYFVIKDRGMGPINFDSMSEETEEESSGFKAFAKQESARVTEDELDVEPELPAVGEMREGGIDLMARIELPKHVLSEPWRWAGKSLVCEPRTDQNSILRIPYDAPAEYTIEFKVRSLGADNGGALLLGLANDRVGFGAHLKGYAAQSWLLEYGSEPASPENGMHQRRMPAKFFQSEQPVVIRCTVDADSVRVEENGRLKLEWKGDFDKLSRERCWATENVPNQRVMFICTWGAFEFSEIRVHPATGKS</sequence>
<dbReference type="Gene3D" id="1.10.510.10">
    <property type="entry name" value="Transferase(Phosphotransferase) domain 1"/>
    <property type="match status" value="1"/>
</dbReference>
<keyword evidence="4" id="KW-0418">Kinase</keyword>
<dbReference type="InterPro" id="IPR011009">
    <property type="entry name" value="Kinase-like_dom_sf"/>
</dbReference>
<evidence type="ECO:0000256" key="1">
    <source>
        <dbReference type="ARBA" id="ARBA00022527"/>
    </source>
</evidence>
<protein>
    <recommendedName>
        <fullName evidence="7">Protein kinase domain-containing protein</fullName>
    </recommendedName>
</protein>
<evidence type="ECO:0000256" key="6">
    <source>
        <dbReference type="SAM" id="Phobius"/>
    </source>
</evidence>
<organism evidence="8 9">
    <name type="scientific">Blastopirellula marina</name>
    <dbReference type="NCBI Taxonomy" id="124"/>
    <lineage>
        <taxon>Bacteria</taxon>
        <taxon>Pseudomonadati</taxon>
        <taxon>Planctomycetota</taxon>
        <taxon>Planctomycetia</taxon>
        <taxon>Pirellulales</taxon>
        <taxon>Pirellulaceae</taxon>
        <taxon>Blastopirellula</taxon>
    </lineage>
</organism>
<feature type="transmembrane region" description="Helical" evidence="6">
    <location>
        <begin position="300"/>
        <end position="320"/>
    </location>
</feature>
<evidence type="ECO:0000313" key="8">
    <source>
        <dbReference type="EMBL" id="PQO30750.1"/>
    </source>
</evidence>
<keyword evidence="6" id="KW-0812">Transmembrane</keyword>
<proteinExistence type="predicted"/>
<reference evidence="8 9" key="1">
    <citation type="submission" date="2018-02" db="EMBL/GenBank/DDBJ databases">
        <title>Comparative genomes isolates from brazilian mangrove.</title>
        <authorList>
            <person name="Araujo J.E."/>
            <person name="Taketani R.G."/>
            <person name="Silva M.C.P."/>
            <person name="Loureco M.V."/>
            <person name="Andreote F.D."/>
        </authorList>
    </citation>
    <scope>NUCLEOTIDE SEQUENCE [LARGE SCALE GENOMIC DNA]</scope>
    <source>
        <strain evidence="8 9">HEX-2 MGV</strain>
    </source>
</reference>
<keyword evidence="2" id="KW-0808">Transferase</keyword>
<dbReference type="PROSITE" id="PS50011">
    <property type="entry name" value="PROTEIN_KINASE_DOM"/>
    <property type="match status" value="1"/>
</dbReference>
<keyword evidence="5" id="KW-0067">ATP-binding</keyword>
<dbReference type="PANTHER" id="PTHR24351">
    <property type="entry name" value="RIBOSOMAL PROTEIN S6 KINASE"/>
    <property type="match status" value="1"/>
</dbReference>
<keyword evidence="1" id="KW-0723">Serine/threonine-protein kinase</keyword>
<comment type="caution">
    <text evidence="8">The sequence shown here is derived from an EMBL/GenBank/DDBJ whole genome shotgun (WGS) entry which is preliminary data.</text>
</comment>
<dbReference type="CDD" id="cd14014">
    <property type="entry name" value="STKc_PknB_like"/>
    <property type="match status" value="1"/>
</dbReference>
<dbReference type="Pfam" id="PF00069">
    <property type="entry name" value="Pkinase"/>
    <property type="match status" value="1"/>
</dbReference>
<accession>A0A2S8FF94</accession>
<dbReference type="GO" id="GO:0005524">
    <property type="term" value="F:ATP binding"/>
    <property type="evidence" value="ECO:0007669"/>
    <property type="project" value="UniProtKB-KW"/>
</dbReference>
<keyword evidence="6" id="KW-0472">Membrane</keyword>
<dbReference type="AlphaFoldDB" id="A0A2S8FF94"/>
<evidence type="ECO:0000259" key="7">
    <source>
        <dbReference type="PROSITE" id="PS50011"/>
    </source>
</evidence>
<evidence type="ECO:0000256" key="5">
    <source>
        <dbReference type="ARBA" id="ARBA00022840"/>
    </source>
</evidence>
<evidence type="ECO:0000256" key="2">
    <source>
        <dbReference type="ARBA" id="ARBA00022679"/>
    </source>
</evidence>
<dbReference type="Proteomes" id="UP000240009">
    <property type="component" value="Unassembled WGS sequence"/>
</dbReference>
<evidence type="ECO:0000313" key="9">
    <source>
        <dbReference type="Proteomes" id="UP000240009"/>
    </source>
</evidence>
<name>A0A2S8FF94_9BACT</name>
<keyword evidence="3" id="KW-0547">Nucleotide-binding</keyword>
<dbReference type="SMART" id="SM00220">
    <property type="entry name" value="S_TKc"/>
    <property type="match status" value="1"/>
</dbReference>
<dbReference type="SUPFAM" id="SSF56112">
    <property type="entry name" value="Protein kinase-like (PK-like)"/>
    <property type="match status" value="1"/>
</dbReference>
<evidence type="ECO:0000256" key="4">
    <source>
        <dbReference type="ARBA" id="ARBA00022777"/>
    </source>
</evidence>
<dbReference type="InterPro" id="IPR000719">
    <property type="entry name" value="Prot_kinase_dom"/>
</dbReference>